<feature type="transmembrane region" description="Helical" evidence="5">
    <location>
        <begin position="181"/>
        <end position="199"/>
    </location>
</feature>
<evidence type="ECO:0000256" key="5">
    <source>
        <dbReference type="SAM" id="Phobius"/>
    </source>
</evidence>
<keyword evidence="2 5" id="KW-0812">Transmembrane</keyword>
<keyword evidence="4 5" id="KW-0472">Membrane</keyword>
<feature type="transmembrane region" description="Helical" evidence="5">
    <location>
        <begin position="141"/>
        <end position="160"/>
    </location>
</feature>
<evidence type="ECO:0000256" key="4">
    <source>
        <dbReference type="ARBA" id="ARBA00023136"/>
    </source>
</evidence>
<dbReference type="EMBL" id="BAABUJ010000009">
    <property type="protein sequence ID" value="GAA5798218.1"/>
    <property type="molecule type" value="Genomic_DNA"/>
</dbReference>
<evidence type="ECO:0000313" key="6">
    <source>
        <dbReference type="EMBL" id="GAA5798218.1"/>
    </source>
</evidence>
<keyword evidence="3 5" id="KW-1133">Transmembrane helix</keyword>
<feature type="transmembrane region" description="Helical" evidence="5">
    <location>
        <begin position="115"/>
        <end position="135"/>
    </location>
</feature>
<dbReference type="PANTHER" id="PTHR21389:SF0">
    <property type="entry name" value="ETOPOSIDE-INDUCED PROTEIN 2.4 HOMOLOG"/>
    <property type="match status" value="1"/>
</dbReference>
<dbReference type="Pfam" id="PF07264">
    <property type="entry name" value="EI24"/>
    <property type="match status" value="1"/>
</dbReference>
<sequence length="290" mass="32748">MATLANSSASQHWSYFLNGLEHASNWPKTSSSIQKAMLTMFLLNGVIFLGAIVFLETVYPTATFLGCTWVSLLGYPTYIILLVINGKFLDTVALKSYHIQAKQQKQKTTASVVETMASTILTIILYLNAGIFAALLYKLPFIGLISSFLMNCIISSYYCFEYQWIYQGWNLEKRLSYMEKHWAYFLGFGFPATVITFFLTFLRSGAVFSIIYPFFIIMSMMAVPKATTTYSQTLASGAKAQTEWTLPNRVPFFYPVRKMNDMIILIVRLVGGVHADSIVSEKKLASLKQE</sequence>
<feature type="transmembrane region" description="Helical" evidence="5">
    <location>
        <begin position="75"/>
        <end position="94"/>
    </location>
</feature>
<dbReference type="InterPro" id="IPR059112">
    <property type="entry name" value="CysZ/EI24"/>
</dbReference>
<dbReference type="PANTHER" id="PTHR21389">
    <property type="entry name" value="P53 INDUCED PROTEIN"/>
    <property type="match status" value="1"/>
</dbReference>
<evidence type="ECO:0000256" key="2">
    <source>
        <dbReference type="ARBA" id="ARBA00022692"/>
    </source>
</evidence>
<accession>A0ABP9XVE7</accession>
<reference evidence="6 7" key="1">
    <citation type="submission" date="2024-04" db="EMBL/GenBank/DDBJ databases">
        <title>genome sequences of Mucor flavus KT1a and Helicostylum pulchrum KT1b strains isolation_sourced from the surface of a dry-aged beef.</title>
        <authorList>
            <person name="Toyotome T."/>
            <person name="Hosono M."/>
            <person name="Torimaru M."/>
            <person name="Fukuda K."/>
            <person name="Mikami N."/>
        </authorList>
    </citation>
    <scope>NUCLEOTIDE SEQUENCE [LARGE SCALE GENOMIC DNA]</scope>
    <source>
        <strain evidence="6 7">KT1b</strain>
    </source>
</reference>
<name>A0ABP9XVE7_9FUNG</name>
<dbReference type="Proteomes" id="UP001476247">
    <property type="component" value="Unassembled WGS sequence"/>
</dbReference>
<gene>
    <name evidence="6" type="ORF">HPULCUR_003618</name>
</gene>
<proteinExistence type="predicted"/>
<evidence type="ECO:0008006" key="8">
    <source>
        <dbReference type="Google" id="ProtNLM"/>
    </source>
</evidence>
<keyword evidence="7" id="KW-1185">Reference proteome</keyword>
<comment type="subcellular location">
    <subcellularLocation>
        <location evidence="1">Membrane</location>
        <topology evidence="1">Multi-pass membrane protein</topology>
    </subcellularLocation>
</comment>
<protein>
    <recommendedName>
        <fullName evidence="8">EI24</fullName>
    </recommendedName>
</protein>
<feature type="transmembrane region" description="Helical" evidence="5">
    <location>
        <begin position="205"/>
        <end position="223"/>
    </location>
</feature>
<organism evidence="6 7">
    <name type="scientific">Helicostylum pulchrum</name>
    <dbReference type="NCBI Taxonomy" id="562976"/>
    <lineage>
        <taxon>Eukaryota</taxon>
        <taxon>Fungi</taxon>
        <taxon>Fungi incertae sedis</taxon>
        <taxon>Mucoromycota</taxon>
        <taxon>Mucoromycotina</taxon>
        <taxon>Mucoromycetes</taxon>
        <taxon>Mucorales</taxon>
        <taxon>Mucorineae</taxon>
        <taxon>Mucoraceae</taxon>
        <taxon>Helicostylum</taxon>
    </lineage>
</organism>
<comment type="caution">
    <text evidence="6">The sequence shown here is derived from an EMBL/GenBank/DDBJ whole genome shotgun (WGS) entry which is preliminary data.</text>
</comment>
<evidence type="ECO:0000256" key="3">
    <source>
        <dbReference type="ARBA" id="ARBA00022989"/>
    </source>
</evidence>
<evidence type="ECO:0000313" key="7">
    <source>
        <dbReference type="Proteomes" id="UP001476247"/>
    </source>
</evidence>
<evidence type="ECO:0000256" key="1">
    <source>
        <dbReference type="ARBA" id="ARBA00004141"/>
    </source>
</evidence>
<feature type="transmembrane region" description="Helical" evidence="5">
    <location>
        <begin position="36"/>
        <end position="55"/>
    </location>
</feature>